<comment type="caution">
    <text evidence="1">The sequence shown here is derived from an EMBL/GenBank/DDBJ whole genome shotgun (WGS) entry which is preliminary data.</text>
</comment>
<dbReference type="PROSITE" id="PS00141">
    <property type="entry name" value="ASP_PROTEASE"/>
    <property type="match status" value="1"/>
</dbReference>
<dbReference type="Gene3D" id="2.40.70.10">
    <property type="entry name" value="Acid Proteases"/>
    <property type="match status" value="1"/>
</dbReference>
<dbReference type="CDD" id="cd00303">
    <property type="entry name" value="retropepsin_like"/>
    <property type="match status" value="1"/>
</dbReference>
<dbReference type="GO" id="GO:0004190">
    <property type="term" value="F:aspartic-type endopeptidase activity"/>
    <property type="evidence" value="ECO:0007669"/>
    <property type="project" value="InterPro"/>
</dbReference>
<dbReference type="SUPFAM" id="SSF50630">
    <property type="entry name" value="Acid proteases"/>
    <property type="match status" value="1"/>
</dbReference>
<sequence length="253" mass="28215">MYVCLMIKGQQVAAIVDTGVTHSSLAERIVHRLDLKVDKHTSRIKAVNSQAQVVTVMAQSIKISMGDWEGKIDLMVVPLDDFDFILGSGFFISAKIIIIHHLCGLLVMNEQKPCFLAGYNAATGGLDKGKRRAETLSTMQMARGLKKGCLTYLTSLVEVESETIDDVPEEVAKILVKFQDTMPSELLTGLPPRRGVDHKIETVIGARPPLRPLIACLQRSWLNYVNNLLIYLMLVRFSLLRHLMSHPVSQQHI</sequence>
<protein>
    <submittedName>
        <fullName evidence="1">Asp_protease_2 domain-containing protein</fullName>
    </submittedName>
</protein>
<evidence type="ECO:0000313" key="1">
    <source>
        <dbReference type="EMBL" id="GAV66871.1"/>
    </source>
</evidence>
<dbReference type="EMBL" id="BDDD01000504">
    <property type="protein sequence ID" value="GAV66871.1"/>
    <property type="molecule type" value="Genomic_DNA"/>
</dbReference>
<evidence type="ECO:0000313" key="2">
    <source>
        <dbReference type="Proteomes" id="UP000187406"/>
    </source>
</evidence>
<keyword evidence="2" id="KW-1185">Reference proteome</keyword>
<accession>A0A1Q3BFV0</accession>
<dbReference type="PANTHER" id="PTHR12917">
    <property type="entry name" value="ASPARTYL PROTEASE DDI-RELATED"/>
    <property type="match status" value="1"/>
</dbReference>
<proteinExistence type="predicted"/>
<dbReference type="GO" id="GO:0006508">
    <property type="term" value="P:proteolysis"/>
    <property type="evidence" value="ECO:0007669"/>
    <property type="project" value="UniProtKB-KW"/>
</dbReference>
<dbReference type="InParanoid" id="A0A1Q3BFV0"/>
<organism evidence="1 2">
    <name type="scientific">Cephalotus follicularis</name>
    <name type="common">Albany pitcher plant</name>
    <dbReference type="NCBI Taxonomy" id="3775"/>
    <lineage>
        <taxon>Eukaryota</taxon>
        <taxon>Viridiplantae</taxon>
        <taxon>Streptophyta</taxon>
        <taxon>Embryophyta</taxon>
        <taxon>Tracheophyta</taxon>
        <taxon>Spermatophyta</taxon>
        <taxon>Magnoliopsida</taxon>
        <taxon>eudicotyledons</taxon>
        <taxon>Gunneridae</taxon>
        <taxon>Pentapetalae</taxon>
        <taxon>rosids</taxon>
        <taxon>fabids</taxon>
        <taxon>Oxalidales</taxon>
        <taxon>Cephalotaceae</taxon>
        <taxon>Cephalotus</taxon>
    </lineage>
</organism>
<dbReference type="PANTHER" id="PTHR12917:SF18">
    <property type="entry name" value="DNA DAMAGE-INDUCIBLE PROTEIN 1-LIKE"/>
    <property type="match status" value="1"/>
</dbReference>
<dbReference type="Pfam" id="PF13975">
    <property type="entry name" value="gag-asp_proteas"/>
    <property type="match status" value="1"/>
</dbReference>
<name>A0A1Q3BFV0_CEPFO</name>
<dbReference type="AlphaFoldDB" id="A0A1Q3BFV0"/>
<reference evidence="2" key="1">
    <citation type="submission" date="2016-04" db="EMBL/GenBank/DDBJ databases">
        <title>Cephalotus genome sequencing.</title>
        <authorList>
            <person name="Fukushima K."/>
            <person name="Hasebe M."/>
            <person name="Fang X."/>
        </authorList>
    </citation>
    <scope>NUCLEOTIDE SEQUENCE [LARGE SCALE GENOMIC DNA]</scope>
    <source>
        <strain evidence="2">cv. St1</strain>
    </source>
</reference>
<dbReference type="Proteomes" id="UP000187406">
    <property type="component" value="Unassembled WGS sequence"/>
</dbReference>
<keyword evidence="1" id="KW-0645">Protease</keyword>
<dbReference type="InterPro" id="IPR021109">
    <property type="entry name" value="Peptidase_aspartic_dom_sf"/>
</dbReference>
<dbReference type="InterPro" id="IPR001969">
    <property type="entry name" value="Aspartic_peptidase_AS"/>
</dbReference>
<dbReference type="OrthoDB" id="1939491at2759"/>
<keyword evidence="1" id="KW-0378">Hydrolase</keyword>
<gene>
    <name evidence="1" type="ORF">CFOL_v3_10381</name>
</gene>